<feature type="compositionally biased region" description="Polar residues" evidence="1">
    <location>
        <begin position="340"/>
        <end position="354"/>
    </location>
</feature>
<dbReference type="AlphaFoldDB" id="A0A9P6EV34"/>
<evidence type="ECO:0000313" key="4">
    <source>
        <dbReference type="Proteomes" id="UP000723463"/>
    </source>
</evidence>
<name>A0A9P6EV34_9FUNG</name>
<dbReference type="Pfam" id="PF13843">
    <property type="entry name" value="DDE_Tnp_1_7"/>
    <property type="match status" value="1"/>
</dbReference>
<dbReference type="Proteomes" id="UP000723463">
    <property type="component" value="Unassembled WGS sequence"/>
</dbReference>
<feature type="non-terminal residue" evidence="3">
    <location>
        <position position="1"/>
    </location>
</feature>
<comment type="caution">
    <text evidence="3">The sequence shown here is derived from an EMBL/GenBank/DDBJ whole genome shotgun (WGS) entry which is preliminary data.</text>
</comment>
<feature type="compositionally biased region" description="Polar residues" evidence="1">
    <location>
        <begin position="304"/>
        <end position="333"/>
    </location>
</feature>
<dbReference type="PANTHER" id="PTHR46599">
    <property type="entry name" value="PIGGYBAC TRANSPOSABLE ELEMENT-DERIVED PROTEIN 4"/>
    <property type="match status" value="1"/>
</dbReference>
<feature type="domain" description="PiggyBac transposable element-derived protein" evidence="2">
    <location>
        <begin position="21"/>
        <end position="129"/>
    </location>
</feature>
<dbReference type="PANTHER" id="PTHR46599:SF3">
    <property type="entry name" value="PIGGYBAC TRANSPOSABLE ELEMENT-DERIVED PROTEIN 4"/>
    <property type="match status" value="1"/>
</dbReference>
<dbReference type="SUPFAM" id="SSF88723">
    <property type="entry name" value="PIN domain-like"/>
    <property type="match status" value="1"/>
</dbReference>
<organism evidence="3 4">
    <name type="scientific">Mortierella hygrophila</name>
    <dbReference type="NCBI Taxonomy" id="979708"/>
    <lineage>
        <taxon>Eukaryota</taxon>
        <taxon>Fungi</taxon>
        <taxon>Fungi incertae sedis</taxon>
        <taxon>Mucoromycota</taxon>
        <taxon>Mortierellomycotina</taxon>
        <taxon>Mortierellomycetes</taxon>
        <taxon>Mortierellales</taxon>
        <taxon>Mortierellaceae</taxon>
        <taxon>Mortierella</taxon>
    </lineage>
</organism>
<protein>
    <recommendedName>
        <fullName evidence="2">PiggyBac transposable element-derived protein domain-containing protein</fullName>
    </recommendedName>
</protein>
<reference evidence="3" key="1">
    <citation type="journal article" date="2020" name="Fungal Divers.">
        <title>Resolving the Mortierellaceae phylogeny through synthesis of multi-gene phylogenetics and phylogenomics.</title>
        <authorList>
            <person name="Vandepol N."/>
            <person name="Liber J."/>
            <person name="Desiro A."/>
            <person name="Na H."/>
            <person name="Kennedy M."/>
            <person name="Barry K."/>
            <person name="Grigoriev I.V."/>
            <person name="Miller A.N."/>
            <person name="O'Donnell K."/>
            <person name="Stajich J.E."/>
            <person name="Bonito G."/>
        </authorList>
    </citation>
    <scope>NUCLEOTIDE SEQUENCE</scope>
    <source>
        <strain evidence="3">NRRL 2591</strain>
    </source>
</reference>
<keyword evidence="4" id="KW-1185">Reference proteome</keyword>
<proteinExistence type="predicted"/>
<feature type="compositionally biased region" description="Basic residues" evidence="1">
    <location>
        <begin position="780"/>
        <end position="811"/>
    </location>
</feature>
<dbReference type="InterPro" id="IPR029060">
    <property type="entry name" value="PIN-like_dom_sf"/>
</dbReference>
<sequence length="877" mass="97770">VPKAKRLAWNTLSGIIVNNQVLAVIWMNNAPVSMLSTIHKIHMDDNFIKRIRRCPRNTSTNAANARAVFNGNPTVPLKIPKLIDDYNHNKNGVDLSDQFRSYYCTQLTVVRTWMPVFFWILDTTIVNSYRIYTKKHKRECDATSDNHPRKTMHVTKNTELPPSRFVPGFHYGQYSDTRELCLLCRYRATVLKDKSYKSSTQTNWVFVIMGVDDLSAKIKKTTGKVDSLLDKTCHVDLFGSFYALLNTRAYHTTTKRVAKEARVQVSFEVSFDPVSSDESLKRPNIAPHPPCNITGARPAKAPHYTSSDLVSPAQNNAGSTTTEIDLPSSSNPATMLIDTGLQNTALSSAGSSSHDPNRSGPPVAQGGADGGNDLTLPDTDQPEKPQQVTQVSLVEAIEELLLQEPKEIYIDLDGHPSVTPQQREDKEYFGHIGLVLDNLLSSRLSKVHTIIHVDGPRSLEKEAEHKRRDERLQKSLDKLTPTATKDKLESGLGLKAVYRICRSAYRLPPEALEQVLGVMENSGWRVCRCAHQSDLCIALHVRRAPDKSAIRVVTHDSDLLAYEDIHSITIPAGISRDWTTYYKDELLIKLDLPSPAHLVLVSIVTGNDYTRGVPYYGLASNTAIIRHFDFGVLGAMTGQDLVEGFERLVGDYLDVTPPPESKAEHKDQKRIVRADLQLAVTVADFQGAIGAFVSCQESPQSTDGSRPPPAYDAVRSTLLELEMRKARINSSRVKRIGVAAETRDASLVAESLMDAGEPSTLIVPAASAGQQGYFDSGRGGKAKAKWIRKHRGPRKNRANRKRFNKWRKSMFRRRTDLARPYEPHKVFLPDASPVEEDALQHLTPSTPRPFKPKPDSSNNNNDGNGNNKSNKKKRKKP</sequence>
<feature type="region of interest" description="Disordered" evidence="1">
    <location>
        <begin position="275"/>
        <end position="386"/>
    </location>
</feature>
<evidence type="ECO:0000313" key="3">
    <source>
        <dbReference type="EMBL" id="KAF9536672.1"/>
    </source>
</evidence>
<dbReference type="Gene3D" id="3.40.50.1010">
    <property type="entry name" value="5'-nuclease"/>
    <property type="match status" value="1"/>
</dbReference>
<feature type="compositionally biased region" description="Basic and acidic residues" evidence="1">
    <location>
        <begin position="461"/>
        <end position="477"/>
    </location>
</feature>
<feature type="compositionally biased region" description="Low complexity" evidence="1">
    <location>
        <begin position="855"/>
        <end position="868"/>
    </location>
</feature>
<feature type="region of interest" description="Disordered" evidence="1">
    <location>
        <begin position="773"/>
        <end position="811"/>
    </location>
</feature>
<gene>
    <name evidence="3" type="ORF">EC957_009999</name>
</gene>
<evidence type="ECO:0000259" key="2">
    <source>
        <dbReference type="Pfam" id="PF13843"/>
    </source>
</evidence>
<accession>A0A9P6EV34</accession>
<feature type="region of interest" description="Disordered" evidence="1">
    <location>
        <begin position="461"/>
        <end position="480"/>
    </location>
</feature>
<dbReference type="EMBL" id="JAAAXW010000599">
    <property type="protein sequence ID" value="KAF9536672.1"/>
    <property type="molecule type" value="Genomic_DNA"/>
</dbReference>
<dbReference type="InterPro" id="IPR029526">
    <property type="entry name" value="PGBD"/>
</dbReference>
<feature type="region of interest" description="Disordered" evidence="1">
    <location>
        <begin position="831"/>
        <end position="877"/>
    </location>
</feature>
<evidence type="ECO:0000256" key="1">
    <source>
        <dbReference type="SAM" id="MobiDB-lite"/>
    </source>
</evidence>